<evidence type="ECO:0000313" key="2">
    <source>
        <dbReference type="EMBL" id="PTB72149.1"/>
    </source>
</evidence>
<sequence length="52" mass="6191">MTIDWLPVTVWTMAVKVLISPGFICPQLRRWWRRRGAVSASRRWLDIEAMHP</sequence>
<dbReference type="EMBL" id="KZ679143">
    <property type="protein sequence ID" value="PTB72149.1"/>
    <property type="molecule type" value="Genomic_DNA"/>
</dbReference>
<evidence type="ECO:0000313" key="3">
    <source>
        <dbReference type="Proteomes" id="UP000240760"/>
    </source>
</evidence>
<dbReference type="AlphaFoldDB" id="A0A2T4BS72"/>
<name>A0A2T4BS72_TRILO</name>
<organism evidence="2 3">
    <name type="scientific">Trichoderma longibrachiatum ATCC 18648</name>
    <dbReference type="NCBI Taxonomy" id="983965"/>
    <lineage>
        <taxon>Eukaryota</taxon>
        <taxon>Fungi</taxon>
        <taxon>Dikarya</taxon>
        <taxon>Ascomycota</taxon>
        <taxon>Pezizomycotina</taxon>
        <taxon>Sordariomycetes</taxon>
        <taxon>Hypocreomycetidae</taxon>
        <taxon>Hypocreales</taxon>
        <taxon>Hypocreaceae</taxon>
        <taxon>Trichoderma</taxon>
    </lineage>
</organism>
<accession>A0A2T4BS72</accession>
<protein>
    <submittedName>
        <fullName evidence="2">Uncharacterized protein</fullName>
    </submittedName>
</protein>
<proteinExistence type="predicted"/>
<evidence type="ECO:0000256" key="1">
    <source>
        <dbReference type="SAM" id="Phobius"/>
    </source>
</evidence>
<reference evidence="2 3" key="1">
    <citation type="submission" date="2016-07" db="EMBL/GenBank/DDBJ databases">
        <title>Multiple horizontal gene transfer events from other fungi enriched the ability of initially mycotrophic Trichoderma (Ascomycota) to feed on dead plant biomass.</title>
        <authorList>
            <consortium name="DOE Joint Genome Institute"/>
            <person name="Aerts A."/>
            <person name="Atanasova L."/>
            <person name="Chenthamara K."/>
            <person name="Zhang J."/>
            <person name="Grujic M."/>
            <person name="Henrissat B."/>
            <person name="Kuo A."/>
            <person name="Salamov A."/>
            <person name="Lipzen A."/>
            <person name="Labutti K."/>
            <person name="Barry K."/>
            <person name="Miao Y."/>
            <person name="Rahimi M.J."/>
            <person name="Shen Q."/>
            <person name="Grigoriev I.V."/>
            <person name="Kubicek C.P."/>
            <person name="Druzhinina I.S."/>
        </authorList>
    </citation>
    <scope>NUCLEOTIDE SEQUENCE [LARGE SCALE GENOMIC DNA]</scope>
    <source>
        <strain evidence="2 3">ATCC 18648</strain>
    </source>
</reference>
<keyword evidence="3" id="KW-1185">Reference proteome</keyword>
<keyword evidence="1" id="KW-0812">Transmembrane</keyword>
<keyword evidence="1" id="KW-1133">Transmembrane helix</keyword>
<keyword evidence="1" id="KW-0472">Membrane</keyword>
<gene>
    <name evidence="2" type="ORF">M440DRAFT_1405897</name>
</gene>
<dbReference type="Proteomes" id="UP000240760">
    <property type="component" value="Unassembled WGS sequence"/>
</dbReference>
<feature type="transmembrane region" description="Helical" evidence="1">
    <location>
        <begin position="6"/>
        <end position="25"/>
    </location>
</feature>